<dbReference type="InterPro" id="IPR038299">
    <property type="entry name" value="DAO_C_sf"/>
</dbReference>
<dbReference type="EC" id="1.1.5.3" evidence="5"/>
<dbReference type="FunFam" id="1.10.8.870:FF:000004">
    <property type="entry name" value="Glycerol-3-phosphate dehydrogenase"/>
    <property type="match status" value="1"/>
</dbReference>
<evidence type="ECO:0000256" key="8">
    <source>
        <dbReference type="ARBA" id="ARBA00022946"/>
    </source>
</evidence>
<keyword evidence="8" id="KW-0809">Transit peptide</keyword>
<dbReference type="GO" id="GO:0005739">
    <property type="term" value="C:mitochondrion"/>
    <property type="evidence" value="ECO:0007669"/>
    <property type="project" value="UniProtKB-SubCell"/>
</dbReference>
<comment type="similarity">
    <text evidence="4">Belongs to the FAD-dependent glycerol-3-phosphate dehydrogenase family.</text>
</comment>
<proteinExistence type="inferred from homology"/>
<evidence type="ECO:0000256" key="10">
    <source>
        <dbReference type="ARBA" id="ARBA00023128"/>
    </source>
</evidence>
<keyword evidence="10" id="KW-0496">Mitochondrion</keyword>
<comment type="caution">
    <text evidence="13">The sequence shown here is derived from an EMBL/GenBank/DDBJ whole genome shotgun (WGS) entry which is preliminary data.</text>
</comment>
<gene>
    <name evidence="13" type="ORF">ACMD2_21650</name>
</gene>
<dbReference type="Gene3D" id="1.10.8.870">
    <property type="entry name" value="Alpha-glycerophosphate oxidase, cap domain"/>
    <property type="match status" value="1"/>
</dbReference>
<evidence type="ECO:0000256" key="5">
    <source>
        <dbReference type="ARBA" id="ARBA00013029"/>
    </source>
</evidence>
<protein>
    <recommendedName>
        <fullName evidence="5">glycerol-3-phosphate dehydrogenase</fullName>
        <ecNumber evidence="5">1.1.5.3</ecNumber>
    </recommendedName>
</protein>
<comment type="pathway">
    <text evidence="3">Polyol metabolism; glycerol degradation via glycerol kinase pathway; glycerone phosphate from sn-glycerol 3-phosphate (anaerobic route): step 1/1.</text>
</comment>
<evidence type="ECO:0000313" key="14">
    <source>
        <dbReference type="Proteomes" id="UP000092600"/>
    </source>
</evidence>
<evidence type="ECO:0000256" key="6">
    <source>
        <dbReference type="ARBA" id="ARBA00022630"/>
    </source>
</evidence>
<dbReference type="EMBL" id="LSRQ01000230">
    <property type="protein sequence ID" value="OAY84328.1"/>
    <property type="molecule type" value="Genomic_DNA"/>
</dbReference>
<evidence type="ECO:0000256" key="7">
    <source>
        <dbReference type="ARBA" id="ARBA00022827"/>
    </source>
</evidence>
<dbReference type="Gene3D" id="3.30.9.10">
    <property type="entry name" value="D-Amino Acid Oxidase, subunit A, domain 2"/>
    <property type="match status" value="1"/>
</dbReference>
<comment type="subcellular location">
    <subcellularLocation>
        <location evidence="2">Mitochondrion</location>
    </subcellularLocation>
</comment>
<dbReference type="InterPro" id="IPR031656">
    <property type="entry name" value="DAO_C"/>
</dbReference>
<dbReference type="PANTHER" id="PTHR11985">
    <property type="entry name" value="GLYCEROL-3-PHOSPHATE DEHYDROGENASE"/>
    <property type="match status" value="1"/>
</dbReference>
<keyword evidence="7" id="KW-0274">FAD</keyword>
<evidence type="ECO:0000259" key="12">
    <source>
        <dbReference type="Pfam" id="PF16901"/>
    </source>
</evidence>
<dbReference type="Pfam" id="PF01266">
    <property type="entry name" value="DAO"/>
    <property type="match status" value="1"/>
</dbReference>
<feature type="domain" description="Alpha-glycerophosphate oxidase C-terminal" evidence="12">
    <location>
        <begin position="217"/>
        <end position="353"/>
    </location>
</feature>
<evidence type="ECO:0000256" key="9">
    <source>
        <dbReference type="ARBA" id="ARBA00023002"/>
    </source>
</evidence>
<dbReference type="GO" id="GO:0006072">
    <property type="term" value="P:glycerol-3-phosphate metabolic process"/>
    <property type="evidence" value="ECO:0007669"/>
    <property type="project" value="InterPro"/>
</dbReference>
<evidence type="ECO:0000259" key="11">
    <source>
        <dbReference type="Pfam" id="PF01266"/>
    </source>
</evidence>
<dbReference type="STRING" id="4615.A0A199W572"/>
<dbReference type="Proteomes" id="UP000092600">
    <property type="component" value="Unassembled WGS sequence"/>
</dbReference>
<evidence type="ECO:0000313" key="13">
    <source>
        <dbReference type="EMBL" id="OAY84328.1"/>
    </source>
</evidence>
<evidence type="ECO:0000256" key="3">
    <source>
        <dbReference type="ARBA" id="ARBA00005157"/>
    </source>
</evidence>
<keyword evidence="9" id="KW-0560">Oxidoreductase</keyword>
<dbReference type="InterPro" id="IPR006076">
    <property type="entry name" value="FAD-dep_OxRdtase"/>
</dbReference>
<feature type="domain" description="FAD dependent oxidoreductase" evidence="11">
    <location>
        <begin position="25"/>
        <end position="164"/>
    </location>
</feature>
<comment type="cofactor">
    <cofactor evidence="1">
        <name>FAD</name>
        <dbReference type="ChEBI" id="CHEBI:57692"/>
    </cofactor>
</comment>
<name>A0A199W572_ANACO</name>
<dbReference type="InterPro" id="IPR000447">
    <property type="entry name" value="G3P_DH_FAD-dep"/>
</dbReference>
<keyword evidence="6" id="KW-0285">Flavoprotein</keyword>
<dbReference type="AlphaFoldDB" id="A0A199W572"/>
<organism evidence="13 14">
    <name type="scientific">Ananas comosus</name>
    <name type="common">Pineapple</name>
    <name type="synonym">Ananas ananas</name>
    <dbReference type="NCBI Taxonomy" id="4615"/>
    <lineage>
        <taxon>Eukaryota</taxon>
        <taxon>Viridiplantae</taxon>
        <taxon>Streptophyta</taxon>
        <taxon>Embryophyta</taxon>
        <taxon>Tracheophyta</taxon>
        <taxon>Spermatophyta</taxon>
        <taxon>Magnoliopsida</taxon>
        <taxon>Liliopsida</taxon>
        <taxon>Poales</taxon>
        <taxon>Bromeliaceae</taxon>
        <taxon>Bromelioideae</taxon>
        <taxon>Ananas</taxon>
    </lineage>
</organism>
<dbReference type="GO" id="GO:0004368">
    <property type="term" value="F:glycerol-3-phosphate dehydrogenase (quinone) activity"/>
    <property type="evidence" value="ECO:0007669"/>
    <property type="project" value="UniProtKB-EC"/>
</dbReference>
<reference evidence="13 14" key="1">
    <citation type="journal article" date="2016" name="DNA Res.">
        <title>The draft genome of MD-2 pineapple using hybrid error correction of long reads.</title>
        <authorList>
            <person name="Redwan R.M."/>
            <person name="Saidin A."/>
            <person name="Kumar S.V."/>
        </authorList>
    </citation>
    <scope>NUCLEOTIDE SEQUENCE [LARGE SCALE GENOMIC DNA]</scope>
    <source>
        <strain evidence="14">cv. MD2</strain>
        <tissue evidence="13">Leaf</tissue>
    </source>
</reference>
<evidence type="ECO:0000256" key="4">
    <source>
        <dbReference type="ARBA" id="ARBA00007330"/>
    </source>
</evidence>
<evidence type="ECO:0000256" key="2">
    <source>
        <dbReference type="ARBA" id="ARBA00004173"/>
    </source>
</evidence>
<dbReference type="Pfam" id="PF16901">
    <property type="entry name" value="DAO_C"/>
    <property type="match status" value="1"/>
</dbReference>
<accession>A0A199W572</accession>
<dbReference type="PANTHER" id="PTHR11985:SF15">
    <property type="entry name" value="GLYCEROL-3-PHOSPHATE DEHYDROGENASE, MITOCHONDRIAL"/>
    <property type="match status" value="1"/>
</dbReference>
<sequence length="383" mass="42977">MTVTIVIRRRCAHVLERAGERRTDARWRESRARERGKEFDTFARVIVNAAGPFCDSVRKMADKDAPLMICPSSGVHIVLPDYYSPEGMGLIVPKTKDGRIAFLLPWLGKTVAGTTDSSTTITMLPEPREDEIQFILDAISDYLKIQFVRRSDILSAWSGIRRWLQIPLQSTGSISRDHVVLEDYLWSCHITGGNGQHIEDAVDAAIKSGRLKPTNGCVTEHLRIVGGDGWDPALFAILSQHYICMKKARNGKVIPAVMDTAVSKHLSHSYGTLAERVATIAQNENLGKRLAHGYPYLEAEVAYCARNEYCETAVDFIARRSRLAFLDTDAARRALPRIIQILASEHKWDKARQNLELEKAKEFLESFKSYKNAQLTDGKHAGK</sequence>
<evidence type="ECO:0000256" key="1">
    <source>
        <dbReference type="ARBA" id="ARBA00001974"/>
    </source>
</evidence>